<keyword evidence="2" id="KW-0238">DNA-binding</keyword>
<dbReference type="PRINTS" id="PR00038">
    <property type="entry name" value="HTHLUXR"/>
</dbReference>
<dbReference type="EMBL" id="CABEEZ010000097">
    <property type="protein sequence ID" value="VTR40813.1"/>
    <property type="molecule type" value="Genomic_DNA"/>
</dbReference>
<name>A0A4U9V4U9_SERFO</name>
<dbReference type="SUPFAM" id="SSF46894">
    <property type="entry name" value="C-terminal effector domain of the bipartite response regulators"/>
    <property type="match status" value="1"/>
</dbReference>
<gene>
    <name evidence="6" type="primary">rcsB_7</name>
    <name evidence="6" type="ORF">NCTC12965_04559</name>
</gene>
<keyword evidence="4" id="KW-0804">Transcription</keyword>
<dbReference type="InterPro" id="IPR000792">
    <property type="entry name" value="Tscrpt_reg_LuxR_C"/>
</dbReference>
<sequence length="168" mass="18530">MATIALRLAMLHEQCLSLNIVVYTACCDVKILAPLQYQERISLIAQQEQPEQICRDLTEALTGGHVHSPSIKLCLNNMNALKPLDQCSLTRSERNVLIHLYSGLSLTEIAKLLNRSIKTISAHKCSIMRKLGVHCDAELFRIAQRDALLAGGIADVTYAPERPLVAGL</sequence>
<dbReference type="GO" id="GO:0006355">
    <property type="term" value="P:regulation of DNA-templated transcription"/>
    <property type="evidence" value="ECO:0007669"/>
    <property type="project" value="InterPro"/>
</dbReference>
<dbReference type="PANTHER" id="PTHR44688">
    <property type="entry name" value="DNA-BINDING TRANSCRIPTIONAL ACTIVATOR DEVR_DOSR"/>
    <property type="match status" value="1"/>
</dbReference>
<dbReference type="Pfam" id="PF00196">
    <property type="entry name" value="GerE"/>
    <property type="match status" value="1"/>
</dbReference>
<dbReference type="PROSITE" id="PS50043">
    <property type="entry name" value="HTH_LUXR_2"/>
    <property type="match status" value="1"/>
</dbReference>
<dbReference type="InterPro" id="IPR016032">
    <property type="entry name" value="Sig_transdc_resp-reg_C-effctor"/>
</dbReference>
<feature type="domain" description="HTH luxR-type" evidence="5">
    <location>
        <begin position="82"/>
        <end position="147"/>
    </location>
</feature>
<keyword evidence="1" id="KW-0805">Transcription regulation</keyword>
<reference evidence="6" key="1">
    <citation type="submission" date="2019-05" db="EMBL/GenBank/DDBJ databases">
        <authorList>
            <consortium name="Pathogen Informatics"/>
        </authorList>
    </citation>
    <scope>NUCLEOTIDE SEQUENCE [LARGE SCALE GENOMIC DNA]</scope>
    <source>
        <strain evidence="6">NCTC12965</strain>
    </source>
</reference>
<evidence type="ECO:0000256" key="3">
    <source>
        <dbReference type="ARBA" id="ARBA00023159"/>
    </source>
</evidence>
<evidence type="ECO:0000259" key="5">
    <source>
        <dbReference type="PROSITE" id="PS50043"/>
    </source>
</evidence>
<evidence type="ECO:0000256" key="1">
    <source>
        <dbReference type="ARBA" id="ARBA00023015"/>
    </source>
</evidence>
<evidence type="ECO:0000256" key="4">
    <source>
        <dbReference type="ARBA" id="ARBA00023163"/>
    </source>
</evidence>
<proteinExistence type="predicted"/>
<evidence type="ECO:0000256" key="2">
    <source>
        <dbReference type="ARBA" id="ARBA00023125"/>
    </source>
</evidence>
<dbReference type="SMART" id="SM00421">
    <property type="entry name" value="HTH_LUXR"/>
    <property type="match status" value="1"/>
</dbReference>
<protein>
    <submittedName>
        <fullName evidence="6">Capsular synthesis regulator component B</fullName>
    </submittedName>
</protein>
<accession>A0A4U9V4U9</accession>
<keyword evidence="3" id="KW-0010">Activator</keyword>
<organism evidence="6">
    <name type="scientific">Serratia fonticola</name>
    <dbReference type="NCBI Taxonomy" id="47917"/>
    <lineage>
        <taxon>Bacteria</taxon>
        <taxon>Pseudomonadati</taxon>
        <taxon>Pseudomonadota</taxon>
        <taxon>Gammaproteobacteria</taxon>
        <taxon>Enterobacterales</taxon>
        <taxon>Yersiniaceae</taxon>
        <taxon>Serratia</taxon>
    </lineage>
</organism>
<dbReference type="InterPro" id="IPR036388">
    <property type="entry name" value="WH-like_DNA-bd_sf"/>
</dbReference>
<dbReference type="GO" id="GO:0003677">
    <property type="term" value="F:DNA binding"/>
    <property type="evidence" value="ECO:0007669"/>
    <property type="project" value="UniProtKB-KW"/>
</dbReference>
<dbReference type="CDD" id="cd06170">
    <property type="entry name" value="LuxR_C_like"/>
    <property type="match status" value="1"/>
</dbReference>
<dbReference type="Gene3D" id="1.10.10.10">
    <property type="entry name" value="Winged helix-like DNA-binding domain superfamily/Winged helix DNA-binding domain"/>
    <property type="match status" value="1"/>
</dbReference>
<dbReference type="PANTHER" id="PTHR44688:SF16">
    <property type="entry name" value="DNA-BINDING TRANSCRIPTIONAL ACTIVATOR DEVR_DOSR"/>
    <property type="match status" value="1"/>
</dbReference>
<dbReference type="AlphaFoldDB" id="A0A4U9V4U9"/>
<evidence type="ECO:0000313" key="6">
    <source>
        <dbReference type="EMBL" id="VTR40813.1"/>
    </source>
</evidence>